<dbReference type="Pfam" id="PF00440">
    <property type="entry name" value="TetR_N"/>
    <property type="match status" value="1"/>
</dbReference>
<sequence>MPRTKDSADIPNRLLKAGRDLFWRDGYNATGILQITETAGVPKGSFYNHFPSKEAFAVAVIGQYGDHLQRSWDAMVAAAPPGAQATIAHVFNEMIAWHERAPDRPGCLMGNLAAEITLSSALCREALQAAHLAWRGRLAGLIREGQDKGELRRDLPAGLLSGLIWDAWEGALLRMKLERSAEPVRQSMTLLLGQLLWPHHQADPHRAA</sequence>
<dbReference type="PRINTS" id="PR00455">
    <property type="entry name" value="HTHTETR"/>
</dbReference>
<dbReference type="Pfam" id="PF16925">
    <property type="entry name" value="TetR_C_13"/>
    <property type="match status" value="1"/>
</dbReference>
<dbReference type="Proteomes" id="UP000257706">
    <property type="component" value="Unassembled WGS sequence"/>
</dbReference>
<dbReference type="SUPFAM" id="SSF46689">
    <property type="entry name" value="Homeodomain-like"/>
    <property type="match status" value="1"/>
</dbReference>
<keyword evidence="3" id="KW-0804">Transcription</keyword>
<keyword evidence="1" id="KW-0805">Transcription regulation</keyword>
<dbReference type="PROSITE" id="PS50977">
    <property type="entry name" value="HTH_TETR_2"/>
    <property type="match status" value="1"/>
</dbReference>
<comment type="caution">
    <text evidence="6">The sequence shown here is derived from an EMBL/GenBank/DDBJ whole genome shotgun (WGS) entry which is preliminary data.</text>
</comment>
<dbReference type="PANTHER" id="PTHR47506:SF6">
    <property type="entry name" value="HTH-TYPE TRANSCRIPTIONAL REPRESSOR NEMR"/>
    <property type="match status" value="1"/>
</dbReference>
<name>A0A3B9ILL4_9PROT</name>
<evidence type="ECO:0000313" key="6">
    <source>
        <dbReference type="EMBL" id="HAE48752.1"/>
    </source>
</evidence>
<proteinExistence type="predicted"/>
<evidence type="ECO:0000256" key="1">
    <source>
        <dbReference type="ARBA" id="ARBA00023015"/>
    </source>
</evidence>
<evidence type="ECO:0000259" key="5">
    <source>
        <dbReference type="PROSITE" id="PS50977"/>
    </source>
</evidence>
<evidence type="ECO:0000313" key="7">
    <source>
        <dbReference type="Proteomes" id="UP000257706"/>
    </source>
</evidence>
<evidence type="ECO:0000256" key="3">
    <source>
        <dbReference type="ARBA" id="ARBA00023163"/>
    </source>
</evidence>
<dbReference type="InterPro" id="IPR036271">
    <property type="entry name" value="Tet_transcr_reg_TetR-rel_C_sf"/>
</dbReference>
<feature type="DNA-binding region" description="H-T-H motif" evidence="4">
    <location>
        <begin position="31"/>
        <end position="50"/>
    </location>
</feature>
<dbReference type="SUPFAM" id="SSF48498">
    <property type="entry name" value="Tetracyclin repressor-like, C-terminal domain"/>
    <property type="match status" value="1"/>
</dbReference>
<dbReference type="InterPro" id="IPR001647">
    <property type="entry name" value="HTH_TetR"/>
</dbReference>
<evidence type="ECO:0000256" key="4">
    <source>
        <dbReference type="PROSITE-ProRule" id="PRU00335"/>
    </source>
</evidence>
<keyword evidence="2 4" id="KW-0238">DNA-binding</keyword>
<dbReference type="InterPro" id="IPR011075">
    <property type="entry name" value="TetR_C"/>
</dbReference>
<feature type="domain" description="HTH tetR-type" evidence="5">
    <location>
        <begin position="8"/>
        <end position="68"/>
    </location>
</feature>
<accession>A0A3B9ILL4</accession>
<evidence type="ECO:0000256" key="2">
    <source>
        <dbReference type="ARBA" id="ARBA00023125"/>
    </source>
</evidence>
<dbReference type="InterPro" id="IPR009057">
    <property type="entry name" value="Homeodomain-like_sf"/>
</dbReference>
<dbReference type="GO" id="GO:0003677">
    <property type="term" value="F:DNA binding"/>
    <property type="evidence" value="ECO:0007669"/>
    <property type="project" value="UniProtKB-UniRule"/>
</dbReference>
<dbReference type="AlphaFoldDB" id="A0A3B9ILL4"/>
<dbReference type="EMBL" id="DMAI01000242">
    <property type="protein sequence ID" value="HAE48752.1"/>
    <property type="molecule type" value="Genomic_DNA"/>
</dbReference>
<organism evidence="6 7">
    <name type="scientific">Tistrella mobilis</name>
    <dbReference type="NCBI Taxonomy" id="171437"/>
    <lineage>
        <taxon>Bacteria</taxon>
        <taxon>Pseudomonadati</taxon>
        <taxon>Pseudomonadota</taxon>
        <taxon>Alphaproteobacteria</taxon>
        <taxon>Geminicoccales</taxon>
        <taxon>Geminicoccaceae</taxon>
        <taxon>Tistrella</taxon>
    </lineage>
</organism>
<dbReference type="PANTHER" id="PTHR47506">
    <property type="entry name" value="TRANSCRIPTIONAL REGULATORY PROTEIN"/>
    <property type="match status" value="1"/>
</dbReference>
<gene>
    <name evidence="6" type="ORF">DCK97_15150</name>
</gene>
<reference evidence="6 7" key="1">
    <citation type="journal article" date="2018" name="Nat. Biotechnol.">
        <title>A standardized bacterial taxonomy based on genome phylogeny substantially revises the tree of life.</title>
        <authorList>
            <person name="Parks D.H."/>
            <person name="Chuvochina M."/>
            <person name="Waite D.W."/>
            <person name="Rinke C."/>
            <person name="Skarshewski A."/>
            <person name="Chaumeil P.A."/>
            <person name="Hugenholtz P."/>
        </authorList>
    </citation>
    <scope>NUCLEOTIDE SEQUENCE [LARGE SCALE GENOMIC DNA]</scope>
    <source>
        <strain evidence="6">UBA8739</strain>
    </source>
</reference>
<protein>
    <submittedName>
        <fullName evidence="6">TetR family transcriptional regulator</fullName>
    </submittedName>
</protein>
<dbReference type="Gene3D" id="1.10.357.10">
    <property type="entry name" value="Tetracycline Repressor, domain 2"/>
    <property type="match status" value="1"/>
</dbReference>